<keyword evidence="1" id="KW-0378">Hydrolase</keyword>
<keyword evidence="2" id="KW-1185">Reference proteome</keyword>
<dbReference type="AlphaFoldDB" id="A0A7X8SMB4"/>
<proteinExistence type="predicted"/>
<protein>
    <submittedName>
        <fullName evidence="1">Aminopeptidase</fullName>
    </submittedName>
</protein>
<dbReference type="GO" id="GO:0004177">
    <property type="term" value="F:aminopeptidase activity"/>
    <property type="evidence" value="ECO:0007669"/>
    <property type="project" value="UniProtKB-KW"/>
</dbReference>
<name>A0A7X8SMB4_9BACT</name>
<dbReference type="Pfam" id="PF10023">
    <property type="entry name" value="Aminopep"/>
    <property type="match status" value="1"/>
</dbReference>
<dbReference type="InterPro" id="IPR014553">
    <property type="entry name" value="Aminopept"/>
</dbReference>
<evidence type="ECO:0000313" key="1">
    <source>
        <dbReference type="EMBL" id="NLR92798.1"/>
    </source>
</evidence>
<keyword evidence="1" id="KW-0031">Aminopeptidase</keyword>
<keyword evidence="1" id="KW-0645">Protease</keyword>
<reference evidence="1 2" key="1">
    <citation type="submission" date="2020-04" db="EMBL/GenBank/DDBJ databases">
        <title>Flammeovirga sp. SR4, a novel species isolated from seawater.</title>
        <authorList>
            <person name="Wang X."/>
        </authorList>
    </citation>
    <scope>NUCLEOTIDE SEQUENCE [LARGE SCALE GENOMIC DNA]</scope>
    <source>
        <strain evidence="1 2">SR4</strain>
    </source>
</reference>
<comment type="caution">
    <text evidence="1">The sequence shown here is derived from an EMBL/GenBank/DDBJ whole genome shotgun (WGS) entry which is preliminary data.</text>
</comment>
<organism evidence="1 2">
    <name type="scientific">Flammeovirga agarivorans</name>
    <dbReference type="NCBI Taxonomy" id="2726742"/>
    <lineage>
        <taxon>Bacteria</taxon>
        <taxon>Pseudomonadati</taxon>
        <taxon>Bacteroidota</taxon>
        <taxon>Cytophagia</taxon>
        <taxon>Cytophagales</taxon>
        <taxon>Flammeovirgaceae</taxon>
        <taxon>Flammeovirga</taxon>
    </lineage>
</organism>
<dbReference type="Proteomes" id="UP000585050">
    <property type="component" value="Unassembled WGS sequence"/>
</dbReference>
<dbReference type="EMBL" id="JABAIL010000005">
    <property type="protein sequence ID" value="NLR92798.1"/>
    <property type="molecule type" value="Genomic_DNA"/>
</dbReference>
<sequence length="348" mass="40889">MHSWKTWLKRSLLFLLFAVLVFLGYYHEETVYGIRQGAGQLDIIFNAKPLQEYLDDPSFSQQQKDKILLIQEIRQFTIDSLGLDESESYTKMYDQKGKPILWTVTACDPFKLEAKKWSFPIFGTFSYKGFFDIDLAKQSRDALRKEGYDAEVGEVAAWSTLGILNDPILSSMLNRNTGSLAHLIIHELTHGTLYAMSSISFNENLADFVGDEGAKRFLIYKYGKTSDEYIHYISRKDDRKTFSEYILKGSNELDDLYNSFTEEMSVEEKQEAKNKKIEEIKAGIQDLDFANYRYCNYFNDFTPNNTFFMSYKRYREKQNEFKEQFDNEFNGDFHAYMDYLKDNYKSLF</sequence>
<accession>A0A7X8SMB4</accession>
<evidence type="ECO:0000313" key="2">
    <source>
        <dbReference type="Proteomes" id="UP000585050"/>
    </source>
</evidence>
<gene>
    <name evidence="1" type="ORF">HGP29_16385</name>
</gene>
<dbReference type="RefSeq" id="WP_168883516.1">
    <property type="nucleotide sequence ID" value="NZ_JABAIL010000005.1"/>
</dbReference>